<dbReference type="EMBL" id="BSDI01000106">
    <property type="protein sequence ID" value="GLI03870.1"/>
    <property type="molecule type" value="Genomic_DNA"/>
</dbReference>
<organism evidence="2 3">
    <name type="scientific">Phytohabitans aurantiacus</name>
    <dbReference type="NCBI Taxonomy" id="3016789"/>
    <lineage>
        <taxon>Bacteria</taxon>
        <taxon>Bacillati</taxon>
        <taxon>Actinomycetota</taxon>
        <taxon>Actinomycetes</taxon>
        <taxon>Micromonosporales</taxon>
        <taxon>Micromonosporaceae</taxon>
    </lineage>
</organism>
<dbReference type="Pfam" id="PF17940">
    <property type="entry name" value="TetR_C_31"/>
    <property type="match status" value="1"/>
</dbReference>
<accession>A0ABQ5RB42</accession>
<evidence type="ECO:0000259" key="1">
    <source>
        <dbReference type="Pfam" id="PF17940"/>
    </source>
</evidence>
<dbReference type="Gene3D" id="1.10.357.10">
    <property type="entry name" value="Tetracycline Repressor, domain 2"/>
    <property type="match status" value="1"/>
</dbReference>
<reference evidence="2" key="1">
    <citation type="submission" date="2022-12" db="EMBL/GenBank/DDBJ databases">
        <title>New Phytohabitans aurantiacus sp. RD004123 nov., an actinomycete isolated from soil.</title>
        <authorList>
            <person name="Triningsih D.W."/>
            <person name="Harunari E."/>
            <person name="Igarashi Y."/>
        </authorList>
    </citation>
    <scope>NUCLEOTIDE SEQUENCE</scope>
    <source>
        <strain evidence="2">RD004123</strain>
    </source>
</reference>
<evidence type="ECO:0000313" key="2">
    <source>
        <dbReference type="EMBL" id="GLI03870.1"/>
    </source>
</evidence>
<protein>
    <recommendedName>
        <fullName evidence="1">Tetracyclin repressor-like C-terminal group 31 domain-containing protein</fullName>
    </recommendedName>
</protein>
<sequence length="76" mass="8425">MGRLCVAFQFGRTSCIDRMPAGRATMAARQHRSRYLAIFELRLEGLRRPALAAAIDELMVAYGGALFVLATGQRRP</sequence>
<name>A0ABQ5RB42_9ACTN</name>
<gene>
    <name evidence="2" type="ORF">Pa4123_91500</name>
</gene>
<evidence type="ECO:0000313" key="3">
    <source>
        <dbReference type="Proteomes" id="UP001144280"/>
    </source>
</evidence>
<proteinExistence type="predicted"/>
<dbReference type="Proteomes" id="UP001144280">
    <property type="component" value="Unassembled WGS sequence"/>
</dbReference>
<comment type="caution">
    <text evidence="2">The sequence shown here is derived from an EMBL/GenBank/DDBJ whole genome shotgun (WGS) entry which is preliminary data.</text>
</comment>
<keyword evidence="3" id="KW-1185">Reference proteome</keyword>
<feature type="domain" description="Tetracyclin repressor-like C-terminal group 31" evidence="1">
    <location>
        <begin position="28"/>
        <end position="62"/>
    </location>
</feature>
<dbReference type="InterPro" id="IPR041583">
    <property type="entry name" value="TetR_C_31"/>
</dbReference>